<evidence type="ECO:0000259" key="1">
    <source>
        <dbReference type="Pfam" id="PF04266"/>
    </source>
</evidence>
<reference evidence="2 3" key="1">
    <citation type="submission" date="2017-05" db="EMBL/GenBank/DDBJ databases">
        <title>Acinetobacter populi ANC 5415 (= PBJ7), whole genome shotgun sequencing project.</title>
        <authorList>
            <person name="Nemec A."/>
            <person name="Radolfova-Krizova L."/>
        </authorList>
    </citation>
    <scope>NUCLEOTIDE SEQUENCE [LARGE SCALE GENOMIC DNA]</scope>
    <source>
        <strain evidence="2 3">PBJ7</strain>
    </source>
</reference>
<name>A0A1Z9Z2E5_9GAMM</name>
<dbReference type="Proteomes" id="UP000196536">
    <property type="component" value="Unassembled WGS sequence"/>
</dbReference>
<accession>A0A1Z9Z2E5</accession>
<dbReference type="SUPFAM" id="SSF88697">
    <property type="entry name" value="PUA domain-like"/>
    <property type="match status" value="1"/>
</dbReference>
<comment type="caution">
    <text evidence="2">The sequence shown here is derived from an EMBL/GenBank/DDBJ whole genome shotgun (WGS) entry which is preliminary data.</text>
</comment>
<dbReference type="AlphaFoldDB" id="A0A1Z9Z2E5"/>
<dbReference type="Pfam" id="PF04266">
    <property type="entry name" value="ASCH"/>
    <property type="match status" value="1"/>
</dbReference>
<evidence type="ECO:0000313" key="3">
    <source>
        <dbReference type="Proteomes" id="UP000196536"/>
    </source>
</evidence>
<proteinExistence type="predicted"/>
<dbReference type="InterPro" id="IPR015947">
    <property type="entry name" value="PUA-like_sf"/>
</dbReference>
<sequence length="122" mass="13884">MMKTYQALSIVTPAGQRIAKGIKTLEIRSWRPAQLPLKNLLIVENQNYLSEDGDEEPGIAVALVDIESVHDWREDEVGAETASYWAAGYYAWVIGNVRLLKQPIEVMAKRKIYQINLQQLEI</sequence>
<dbReference type="RefSeq" id="WP_087619283.1">
    <property type="nucleotide sequence ID" value="NZ_NEXX01000001.1"/>
</dbReference>
<evidence type="ECO:0000313" key="2">
    <source>
        <dbReference type="EMBL" id="OUY08616.1"/>
    </source>
</evidence>
<dbReference type="OrthoDB" id="9342715at2"/>
<keyword evidence="3" id="KW-1185">Reference proteome</keyword>
<dbReference type="Gene3D" id="2.30.130.30">
    <property type="entry name" value="Hypothetical protein"/>
    <property type="match status" value="1"/>
</dbReference>
<dbReference type="InterPro" id="IPR007374">
    <property type="entry name" value="ASCH_domain"/>
</dbReference>
<organism evidence="2 3">
    <name type="scientific">Acinetobacter populi</name>
    <dbReference type="NCBI Taxonomy" id="1582270"/>
    <lineage>
        <taxon>Bacteria</taxon>
        <taxon>Pseudomonadati</taxon>
        <taxon>Pseudomonadota</taxon>
        <taxon>Gammaproteobacteria</taxon>
        <taxon>Moraxellales</taxon>
        <taxon>Moraxellaceae</taxon>
        <taxon>Acinetobacter</taxon>
    </lineage>
</organism>
<dbReference type="EMBL" id="NEXX01000001">
    <property type="protein sequence ID" value="OUY08616.1"/>
    <property type="molecule type" value="Genomic_DNA"/>
</dbReference>
<feature type="domain" description="ASCH" evidence="1">
    <location>
        <begin position="8"/>
        <end position="88"/>
    </location>
</feature>
<gene>
    <name evidence="2" type="ORF">CAP51_03110</name>
</gene>
<protein>
    <submittedName>
        <fullName evidence="2">RNA-binding protein</fullName>
    </submittedName>
</protein>